<keyword evidence="2" id="KW-1185">Reference proteome</keyword>
<protein>
    <submittedName>
        <fullName evidence="1">Uncharacterized protein</fullName>
    </submittedName>
</protein>
<dbReference type="EMBL" id="CM043792">
    <property type="protein sequence ID" value="KAI4821873.1"/>
    <property type="molecule type" value="Genomic_DNA"/>
</dbReference>
<sequence>MGIPSLSLFAPPTALTSAAGVRSCFARASFSAASIPLPVFVGPTWEQYPSCGFKNNPAFELRPGVCPALQPNHSSSSLPSPPK</sequence>
<gene>
    <name evidence="1" type="ORF">KUCAC02_007449</name>
</gene>
<evidence type="ECO:0000313" key="1">
    <source>
        <dbReference type="EMBL" id="KAI4821873.1"/>
    </source>
</evidence>
<name>A0ACB9X5I1_CHAAC</name>
<dbReference type="Proteomes" id="UP001057452">
    <property type="component" value="Chromosome 8"/>
</dbReference>
<reference evidence="1" key="1">
    <citation type="submission" date="2022-05" db="EMBL/GenBank/DDBJ databases">
        <title>Chromosome-level genome of Chaenocephalus aceratus.</title>
        <authorList>
            <person name="Park H."/>
        </authorList>
    </citation>
    <scope>NUCLEOTIDE SEQUENCE</scope>
    <source>
        <strain evidence="1">KU_202001</strain>
    </source>
</reference>
<proteinExistence type="predicted"/>
<organism evidence="1 2">
    <name type="scientific">Chaenocephalus aceratus</name>
    <name type="common">Blackfin icefish</name>
    <name type="synonym">Chaenichthys aceratus</name>
    <dbReference type="NCBI Taxonomy" id="36190"/>
    <lineage>
        <taxon>Eukaryota</taxon>
        <taxon>Metazoa</taxon>
        <taxon>Chordata</taxon>
        <taxon>Craniata</taxon>
        <taxon>Vertebrata</taxon>
        <taxon>Euteleostomi</taxon>
        <taxon>Actinopterygii</taxon>
        <taxon>Neopterygii</taxon>
        <taxon>Teleostei</taxon>
        <taxon>Neoteleostei</taxon>
        <taxon>Acanthomorphata</taxon>
        <taxon>Eupercaria</taxon>
        <taxon>Perciformes</taxon>
        <taxon>Notothenioidei</taxon>
        <taxon>Channichthyidae</taxon>
        <taxon>Chaenocephalus</taxon>
    </lineage>
</organism>
<comment type="caution">
    <text evidence="1">The sequence shown here is derived from an EMBL/GenBank/DDBJ whole genome shotgun (WGS) entry which is preliminary data.</text>
</comment>
<accession>A0ACB9X5I1</accession>
<evidence type="ECO:0000313" key="2">
    <source>
        <dbReference type="Proteomes" id="UP001057452"/>
    </source>
</evidence>